<gene>
    <name evidence="1" type="ORF">METZ01_LOCUS14906</name>
</gene>
<dbReference type="AlphaFoldDB" id="A0A381P535"/>
<accession>A0A381P535</accession>
<dbReference type="EMBL" id="UINC01000843">
    <property type="protein sequence ID" value="SUZ62052.1"/>
    <property type="molecule type" value="Genomic_DNA"/>
</dbReference>
<protein>
    <submittedName>
        <fullName evidence="1">Uncharacterized protein</fullName>
    </submittedName>
</protein>
<reference evidence="1" key="1">
    <citation type="submission" date="2018-05" db="EMBL/GenBank/DDBJ databases">
        <authorList>
            <person name="Lanie J.A."/>
            <person name="Ng W.-L."/>
            <person name="Kazmierczak K.M."/>
            <person name="Andrzejewski T.M."/>
            <person name="Davidsen T.M."/>
            <person name="Wayne K.J."/>
            <person name="Tettelin H."/>
            <person name="Glass J.I."/>
            <person name="Rusch D."/>
            <person name="Podicherti R."/>
            <person name="Tsui H.-C.T."/>
            <person name="Winkler M.E."/>
        </authorList>
    </citation>
    <scope>NUCLEOTIDE SEQUENCE</scope>
</reference>
<name>A0A381P535_9ZZZZ</name>
<organism evidence="1">
    <name type="scientific">marine metagenome</name>
    <dbReference type="NCBI Taxonomy" id="408172"/>
    <lineage>
        <taxon>unclassified sequences</taxon>
        <taxon>metagenomes</taxon>
        <taxon>ecological metagenomes</taxon>
    </lineage>
</organism>
<sequence length="144" mass="15386">MGAVIFVSACGGADSSDAASAAAAVSPPPSAIAPLGTGFVMVSARSQLRLEEPTYREHADCMLQVSSLQDAEEFAGCMEVPRAAICLQVTLGYTEADRSWECFVEPVVCEERTSEHDMLWQLVKDARAILQPCAERELTSVFGA</sequence>
<proteinExistence type="predicted"/>
<evidence type="ECO:0000313" key="1">
    <source>
        <dbReference type="EMBL" id="SUZ62052.1"/>
    </source>
</evidence>